<proteinExistence type="predicted"/>
<keyword evidence="2" id="KW-1185">Reference proteome</keyword>
<protein>
    <submittedName>
        <fullName evidence="1">Uncharacterized protein</fullName>
    </submittedName>
</protein>
<name>A0A318UGM1_9SPHI</name>
<sequence>MKPTVINLLVMDVLSNQEAAFSLHQLDQFFERDVSATLKICTYIFIVRNADKLSAFQKILYLMYPP</sequence>
<evidence type="ECO:0000313" key="1">
    <source>
        <dbReference type="EMBL" id="PYF74640.1"/>
    </source>
</evidence>
<reference evidence="1 2" key="1">
    <citation type="submission" date="2018-06" db="EMBL/GenBank/DDBJ databases">
        <title>Genomic Encyclopedia of Archaeal and Bacterial Type Strains, Phase II (KMG-II): from individual species to whole genera.</title>
        <authorList>
            <person name="Goeker M."/>
        </authorList>
    </citation>
    <scope>NUCLEOTIDE SEQUENCE [LARGE SCALE GENOMIC DNA]</scope>
    <source>
        <strain evidence="1 2">DSM 27372</strain>
    </source>
</reference>
<gene>
    <name evidence="1" type="ORF">B0O44_10385</name>
</gene>
<comment type="caution">
    <text evidence="1">The sequence shown here is derived from an EMBL/GenBank/DDBJ whole genome shotgun (WGS) entry which is preliminary data.</text>
</comment>
<dbReference type="Proteomes" id="UP000248198">
    <property type="component" value="Unassembled WGS sequence"/>
</dbReference>
<evidence type="ECO:0000313" key="2">
    <source>
        <dbReference type="Proteomes" id="UP000248198"/>
    </source>
</evidence>
<dbReference type="AlphaFoldDB" id="A0A318UGM1"/>
<accession>A0A318UGM1</accession>
<dbReference type="EMBL" id="QKLU01000003">
    <property type="protein sequence ID" value="PYF74640.1"/>
    <property type="molecule type" value="Genomic_DNA"/>
</dbReference>
<organism evidence="1 2">
    <name type="scientific">Pedobacter nutrimenti</name>
    <dbReference type="NCBI Taxonomy" id="1241337"/>
    <lineage>
        <taxon>Bacteria</taxon>
        <taxon>Pseudomonadati</taxon>
        <taxon>Bacteroidota</taxon>
        <taxon>Sphingobacteriia</taxon>
        <taxon>Sphingobacteriales</taxon>
        <taxon>Sphingobacteriaceae</taxon>
        <taxon>Pedobacter</taxon>
    </lineage>
</organism>